<evidence type="ECO:0000256" key="1">
    <source>
        <dbReference type="SAM" id="MobiDB-lite"/>
    </source>
</evidence>
<evidence type="ECO:0000313" key="3">
    <source>
        <dbReference type="Proteomes" id="UP000001239"/>
    </source>
</evidence>
<evidence type="ECO:0008006" key="4">
    <source>
        <dbReference type="Google" id="ProtNLM"/>
    </source>
</evidence>
<dbReference type="OrthoDB" id="4189at10239"/>
<reference evidence="2 3" key="1">
    <citation type="journal article" date="2002" name="Genetika">
        <title>Phenogenetic characterization of a group of giant Phi KZ-like bacteriophages of Pseudomonas aeruginosa].</title>
        <authorList>
            <person name="Burkal'tseva M.V."/>
            <person name="Krylov V.N."/>
            <person name="Pleteneva E.A."/>
            <person name="Shaburova O.V."/>
            <person name="Krylov S.V."/>
            <person name="Volckaert G."/>
            <person name="Sykilinda N.N."/>
            <person name="Kurochkina L.P."/>
            <person name="Mesyanzhinov V.V."/>
        </authorList>
    </citation>
    <scope>NUCLEOTIDE SEQUENCE [LARGE SCALE GENOMIC DNA]</scope>
</reference>
<keyword evidence="3" id="KW-1185">Reference proteome</keyword>
<reference evidence="2 3" key="2">
    <citation type="journal article" date="2003" name="Res. Microbiol.">
        <title>Myoviridae bacteriophages of Pseudomonas aeruginosa: a long and complex evolutionary pathway.</title>
        <authorList>
            <person name="Krylov V.N."/>
            <person name="Pleteneva E.A."/>
            <person name="Bourkalsteva M.V."/>
            <person name="Shaburova O.V."/>
            <person name="Volckaert G."/>
            <person name="Sykilinda N.N."/>
            <person name="Kurochkina L.P."/>
            <person name="Mesyanzhinov V.V."/>
        </authorList>
    </citation>
    <scope>NUCLEOTIDE SEQUENCE [LARGE SCALE GENOMIC DNA]</scope>
</reference>
<dbReference type="KEGG" id="vg:5176736"/>
<proteinExistence type="predicted"/>
<dbReference type="EMBL" id="AJ697969">
    <property type="protein sequence ID" value="CAG27151.1"/>
    <property type="molecule type" value="Genomic_DNA"/>
</dbReference>
<reference evidence="2 3" key="4">
    <citation type="journal article" date="2005" name="J. Mol. Biol.">
        <title>Genome comparison of Pseudomonas aeruginosa large phages.</title>
        <authorList>
            <person name="Hertveldt K."/>
            <person name="Lavigne R."/>
            <person name="Pleteneva E."/>
            <person name="Sernova N."/>
            <person name="Kurochkina L."/>
            <person name="Korchevskii R."/>
            <person name="Robben J."/>
            <person name="Mesyanzhinov V."/>
            <person name="Krylov V.N."/>
            <person name="Volckaert G."/>
        </authorList>
    </citation>
    <scope>NUCLEOTIDE SEQUENCE</scope>
</reference>
<reference evidence="2 3" key="3">
    <citation type="journal article" date="2004" name="Bioinformatics">
        <title>PHIRE, a deterministic approach to reveal regulatory elements in bacteriophage genomes.</title>
        <authorList>
            <person name="Lavigne R."/>
            <person name="Sun W.D."/>
            <person name="Volckaert G."/>
        </authorList>
    </citation>
    <scope>NUCLEOTIDE SEQUENCE [LARGE SCALE GENOMIC DNA]</scope>
</reference>
<accession>Q2Z124</accession>
<name>Q2Z124_9CAUD</name>
<dbReference type="GeneID" id="5176736"/>
<protein>
    <recommendedName>
        <fullName evidence="4">Virion structural protein</fullName>
    </recommendedName>
</protein>
<dbReference type="Pfam" id="PF23971">
    <property type="entry name" value="Phage_TTP_15"/>
    <property type="match status" value="1"/>
</dbReference>
<sequence>MAEDPNNYDAWLDRTPGNTPPSREVTKETILEWWNYAFRENGGPGFDNALTNLLRGFRILGPGNQLAPIPDDTIGLAFMSRPMLNLSDENVILHPQLVSLYRPQRNSLNAYVKGLLDPVWGAANANDITPLDPLNPWIPPATNFLKVSSGFPDLSLPSGKSEPGFRKEVYAWVDGVLKVNYDYTLRQTYHGIKHNVLAYMYEVWVHYIEAVTLGDEGMEPYPNALFQNYKDYTTRIYHLIMNKNMRNIEWIFCCGGGWPTTFPSGAYSTIDRTQNSLRGQGLDELDISFDCQGFRFNNIQIADAFNRTTLRVNPNLHPRVRNQYYYKLPFRERYLSGYGSYPWINLATMELELWGKR</sequence>
<feature type="region of interest" description="Disordered" evidence="1">
    <location>
        <begin position="1"/>
        <end position="24"/>
    </location>
</feature>
<dbReference type="Proteomes" id="UP000001239">
    <property type="component" value="Segment"/>
</dbReference>
<evidence type="ECO:0000313" key="2">
    <source>
        <dbReference type="EMBL" id="CAG27151.1"/>
    </source>
</evidence>
<dbReference type="RefSeq" id="YP_418090.1">
    <property type="nucleotide sequence ID" value="NC_007623.1"/>
</dbReference>
<dbReference type="InterPro" id="IPR057582">
    <property type="entry name" value="Phage_TTP_15"/>
</dbReference>
<organism evidence="2 3">
    <name type="scientific">Pseudomonas phage EL</name>
    <dbReference type="NCBI Taxonomy" id="273133"/>
    <lineage>
        <taxon>Viruses</taxon>
        <taxon>Duplodnaviria</taxon>
        <taxon>Heunggongvirae</taxon>
        <taxon>Uroviricota</taxon>
        <taxon>Caudoviricetes</taxon>
        <taxon>Chimalliviridae</taxon>
        <taxon>Elvirus</taxon>
        <taxon>Elvirus EL</taxon>
    </lineage>
</organism>